<feature type="transmembrane region" description="Helical" evidence="1">
    <location>
        <begin position="51"/>
        <end position="70"/>
    </location>
</feature>
<reference evidence="2 3" key="1">
    <citation type="submission" date="2017-12" db="EMBL/GenBank/DDBJ databases">
        <title>Gene loss provides genomic basis for host adaptation in cereal stripe rust fungi.</title>
        <authorList>
            <person name="Xia C."/>
        </authorList>
    </citation>
    <scope>NUCLEOTIDE SEQUENCE [LARGE SCALE GENOMIC DNA]</scope>
    <source>
        <strain evidence="2 3">93TX-2</strain>
    </source>
</reference>
<reference evidence="3" key="3">
    <citation type="journal article" date="2018" name="Mol. Plant Microbe Interact.">
        <title>Genome sequence resources for the wheat stripe rust pathogen (Puccinia striiformis f. sp. tritici) and the barley stripe rust pathogen (Puccinia striiformis f. sp. hordei).</title>
        <authorList>
            <person name="Xia C."/>
            <person name="Wang M."/>
            <person name="Yin C."/>
            <person name="Cornejo O.E."/>
            <person name="Hulbert S.H."/>
            <person name="Chen X."/>
        </authorList>
    </citation>
    <scope>NUCLEOTIDE SEQUENCE [LARGE SCALE GENOMIC DNA]</scope>
    <source>
        <strain evidence="3">93TX-2</strain>
    </source>
</reference>
<dbReference type="Proteomes" id="UP000238274">
    <property type="component" value="Unassembled WGS sequence"/>
</dbReference>
<feature type="non-terminal residue" evidence="2">
    <location>
        <position position="1"/>
    </location>
</feature>
<sequence length="109" mass="11946">NHPLKIPNNSLPTLLISTMSLRTVIVLAASMSMMGNSTMPMAYRLVTSYPMSIFVNVIRHVASGASSLLLSSKLQLIARWSALGVIALPMVLVIPYQYSSRKWSEPSLL</sequence>
<feature type="transmembrane region" description="Helical" evidence="1">
    <location>
        <begin position="12"/>
        <end position="31"/>
    </location>
</feature>
<keyword evidence="1" id="KW-0472">Membrane</keyword>
<evidence type="ECO:0000256" key="1">
    <source>
        <dbReference type="SAM" id="Phobius"/>
    </source>
</evidence>
<reference evidence="3" key="2">
    <citation type="journal article" date="2018" name="BMC Genomics">
        <title>Genomic insights into host adaptation between the wheat stripe rust pathogen (Puccinia striiformis f. sp. tritici) and the barley stripe rust pathogen (Puccinia striiformis f. sp. hordei).</title>
        <authorList>
            <person name="Xia C."/>
            <person name="Wang M."/>
            <person name="Yin C."/>
            <person name="Cornejo O.E."/>
            <person name="Hulbert S.H."/>
            <person name="Chen X."/>
        </authorList>
    </citation>
    <scope>NUCLEOTIDE SEQUENCE [LARGE SCALE GENOMIC DNA]</scope>
    <source>
        <strain evidence="3">93TX-2</strain>
    </source>
</reference>
<name>A0A2S4VY30_9BASI</name>
<organism evidence="2 3">
    <name type="scientific">Puccinia striiformis</name>
    <dbReference type="NCBI Taxonomy" id="27350"/>
    <lineage>
        <taxon>Eukaryota</taxon>
        <taxon>Fungi</taxon>
        <taxon>Dikarya</taxon>
        <taxon>Basidiomycota</taxon>
        <taxon>Pucciniomycotina</taxon>
        <taxon>Pucciniomycetes</taxon>
        <taxon>Pucciniales</taxon>
        <taxon>Pucciniaceae</taxon>
        <taxon>Puccinia</taxon>
    </lineage>
</organism>
<protein>
    <submittedName>
        <fullName evidence="2">Uncharacterized protein</fullName>
    </submittedName>
</protein>
<comment type="caution">
    <text evidence="2">The sequence shown here is derived from an EMBL/GenBank/DDBJ whole genome shotgun (WGS) entry which is preliminary data.</text>
</comment>
<dbReference type="VEuPathDB" id="FungiDB:PSTT_05169"/>
<dbReference type="AlphaFoldDB" id="A0A2S4VY30"/>
<gene>
    <name evidence="2" type="ORF">PSHT_07426</name>
</gene>
<evidence type="ECO:0000313" key="3">
    <source>
        <dbReference type="Proteomes" id="UP000238274"/>
    </source>
</evidence>
<proteinExistence type="predicted"/>
<evidence type="ECO:0000313" key="2">
    <source>
        <dbReference type="EMBL" id="POW14398.1"/>
    </source>
</evidence>
<keyword evidence="1" id="KW-0812">Transmembrane</keyword>
<keyword evidence="3" id="KW-1185">Reference proteome</keyword>
<keyword evidence="1" id="KW-1133">Transmembrane helix</keyword>
<dbReference type="VEuPathDB" id="FungiDB:PSHT_07426"/>
<dbReference type="EMBL" id="PKSM01000091">
    <property type="protein sequence ID" value="POW14398.1"/>
    <property type="molecule type" value="Genomic_DNA"/>
</dbReference>
<feature type="transmembrane region" description="Helical" evidence="1">
    <location>
        <begin position="77"/>
        <end position="98"/>
    </location>
</feature>
<accession>A0A2S4VY30</accession>